<dbReference type="EMBL" id="JAUKWQ010000006">
    <property type="protein sequence ID" value="MDO1584010.1"/>
    <property type="molecule type" value="Genomic_DNA"/>
</dbReference>
<reference evidence="8" key="2">
    <citation type="submission" date="2023-07" db="EMBL/GenBank/DDBJ databases">
        <authorList>
            <person name="Sun H."/>
        </authorList>
    </citation>
    <scope>NUCLEOTIDE SEQUENCE</scope>
    <source>
        <strain evidence="8">05753</strain>
    </source>
</reference>
<feature type="transmembrane region" description="Helical" evidence="6">
    <location>
        <begin position="41"/>
        <end position="62"/>
    </location>
</feature>
<evidence type="ECO:0000256" key="1">
    <source>
        <dbReference type="ARBA" id="ARBA00004370"/>
    </source>
</evidence>
<feature type="domain" description="HemY N-terminal" evidence="7">
    <location>
        <begin position="26"/>
        <end position="133"/>
    </location>
</feature>
<feature type="transmembrane region" description="Helical" evidence="6">
    <location>
        <begin position="83"/>
        <end position="102"/>
    </location>
</feature>
<sequence length="539" mass="59212">MFRLFVFLVIVLGLGWGFSWLADRPGLISITFEGRLIETSIIVAATAIVALIGAVMFVWWLIQTIWTSPHSVRRYFRARKRDRGYQALSAGLIAAGAGNALVARKMSARARGLLKSNKEPLIKLLEAQTALIEGRHEEAREIFEKMAEDPETHELGLRGLYMEARRLGADEAARHYAATAAETAPYLPWAAQATLEHRSKSGEWDDAIRLLDQQKIANVIDRKQADRLKAVLLTAKATEALEGDPRTARESAGAALKLAKDLVPAAIIAAKAWLRDDNLRKAAAIMESVWKIQPHPQLAETYVRARTGDSAADRLMRAERLERLKPNNPESLLAVAQAALDAKELRKAREKAEAALRMDPRESTYLLLADIEEAETNDQGRIRHWMAQALRAPKDPAWVADGIVSERWLPFSPNSGRLDAFEWKRPFGQLEGPIEEGTLSAETAIANLPPVTPPAAAPEPKPAPASAVAEISVTKPAKPPVKPIVVEKPVAKVEAKQNLESKSGPEETPAGPFNGRLPDDPGVKDQTSTPEPATRLRLF</sequence>
<dbReference type="SUPFAM" id="SSF48452">
    <property type="entry name" value="TPR-like"/>
    <property type="match status" value="1"/>
</dbReference>
<dbReference type="SUPFAM" id="SSF81901">
    <property type="entry name" value="HCP-like"/>
    <property type="match status" value="1"/>
</dbReference>
<evidence type="ECO:0000256" key="6">
    <source>
        <dbReference type="SAM" id="Phobius"/>
    </source>
</evidence>
<dbReference type="Pfam" id="PF07219">
    <property type="entry name" value="HemY_N"/>
    <property type="match status" value="1"/>
</dbReference>
<dbReference type="InterPro" id="IPR010817">
    <property type="entry name" value="HemY_N"/>
</dbReference>
<comment type="caution">
    <text evidence="8">The sequence shown here is derived from an EMBL/GenBank/DDBJ whole genome shotgun (WGS) entry which is preliminary data.</text>
</comment>
<protein>
    <submittedName>
        <fullName evidence="8">Heme biosynthesis protein HemY</fullName>
    </submittedName>
</protein>
<evidence type="ECO:0000256" key="5">
    <source>
        <dbReference type="SAM" id="MobiDB-lite"/>
    </source>
</evidence>
<evidence type="ECO:0000313" key="9">
    <source>
        <dbReference type="Proteomes" id="UP001169006"/>
    </source>
</evidence>
<evidence type="ECO:0000256" key="3">
    <source>
        <dbReference type="ARBA" id="ARBA00022989"/>
    </source>
</evidence>
<keyword evidence="4 6" id="KW-0472">Membrane</keyword>
<proteinExistence type="predicted"/>
<feature type="compositionally biased region" description="Basic and acidic residues" evidence="5">
    <location>
        <begin position="495"/>
        <end position="505"/>
    </location>
</feature>
<evidence type="ECO:0000313" key="8">
    <source>
        <dbReference type="EMBL" id="MDO1584010.1"/>
    </source>
</evidence>
<organism evidence="8 9">
    <name type="scientific">Rhizobium oryzicola</name>
    <dbReference type="NCBI Taxonomy" id="1232668"/>
    <lineage>
        <taxon>Bacteria</taxon>
        <taxon>Pseudomonadati</taxon>
        <taxon>Pseudomonadota</taxon>
        <taxon>Alphaproteobacteria</taxon>
        <taxon>Hyphomicrobiales</taxon>
        <taxon>Rhizobiaceae</taxon>
        <taxon>Rhizobium/Agrobacterium group</taxon>
        <taxon>Rhizobium</taxon>
    </lineage>
</organism>
<keyword evidence="2 6" id="KW-0812">Transmembrane</keyword>
<evidence type="ECO:0000256" key="2">
    <source>
        <dbReference type="ARBA" id="ARBA00022692"/>
    </source>
</evidence>
<evidence type="ECO:0000259" key="7">
    <source>
        <dbReference type="Pfam" id="PF07219"/>
    </source>
</evidence>
<comment type="subcellular location">
    <subcellularLocation>
        <location evidence="1">Membrane</location>
    </subcellularLocation>
</comment>
<dbReference type="InterPro" id="IPR016982">
    <property type="entry name" value="Mms48"/>
</dbReference>
<dbReference type="Gene3D" id="1.25.40.10">
    <property type="entry name" value="Tetratricopeptide repeat domain"/>
    <property type="match status" value="1"/>
</dbReference>
<evidence type="ECO:0000256" key="4">
    <source>
        <dbReference type="ARBA" id="ARBA00023136"/>
    </source>
</evidence>
<name>A0ABT8SZU5_9HYPH</name>
<keyword evidence="9" id="KW-1185">Reference proteome</keyword>
<gene>
    <name evidence="8" type="ORF">Q2T52_18150</name>
</gene>
<keyword evidence="3 6" id="KW-1133">Transmembrane helix</keyword>
<dbReference type="RefSeq" id="WP_302078234.1">
    <property type="nucleotide sequence ID" value="NZ_JAUKWQ010000006.1"/>
</dbReference>
<dbReference type="PIRSF" id="PIRSF031802">
    <property type="entry name" value="UCP031802"/>
    <property type="match status" value="1"/>
</dbReference>
<feature type="region of interest" description="Disordered" evidence="5">
    <location>
        <begin position="495"/>
        <end position="539"/>
    </location>
</feature>
<dbReference type="Proteomes" id="UP001169006">
    <property type="component" value="Unassembled WGS sequence"/>
</dbReference>
<reference evidence="8" key="1">
    <citation type="journal article" date="2015" name="Int. J. Syst. Evol. Microbiol.">
        <title>Rhizobium oryzicola sp. nov., potential plant-growth-promoting endophytic bacteria isolated from rice roots.</title>
        <authorList>
            <person name="Zhang X.X."/>
            <person name="Gao J.S."/>
            <person name="Cao Y.H."/>
            <person name="Sheirdil R.A."/>
            <person name="Wang X.C."/>
            <person name="Zhang L."/>
        </authorList>
    </citation>
    <scope>NUCLEOTIDE SEQUENCE</scope>
    <source>
        <strain evidence="8">05753</strain>
    </source>
</reference>
<accession>A0ABT8SZU5</accession>
<dbReference type="InterPro" id="IPR011990">
    <property type="entry name" value="TPR-like_helical_dom_sf"/>
</dbReference>